<evidence type="ECO:0000313" key="3">
    <source>
        <dbReference type="Proteomes" id="UP000287022"/>
    </source>
</evidence>
<name>A0A432Z9W6_9GAMM</name>
<gene>
    <name evidence="2" type="ORF">CWI80_05265</name>
</gene>
<dbReference type="EMBL" id="PIQE01000001">
    <property type="protein sequence ID" value="RUO74747.1"/>
    <property type="molecule type" value="Genomic_DNA"/>
</dbReference>
<evidence type="ECO:0000256" key="1">
    <source>
        <dbReference type="SAM" id="SignalP"/>
    </source>
</evidence>
<protein>
    <recommendedName>
        <fullName evidence="4">MSHA biogenesis protein MshK</fullName>
    </recommendedName>
</protein>
<reference evidence="3" key="1">
    <citation type="journal article" date="2018" name="Front. Microbiol.">
        <title>Genome-Based Analysis Reveals the Taxonomy and Diversity of the Family Idiomarinaceae.</title>
        <authorList>
            <person name="Liu Y."/>
            <person name="Lai Q."/>
            <person name="Shao Z."/>
        </authorList>
    </citation>
    <scope>NUCLEOTIDE SEQUENCE [LARGE SCALE GENOMIC DNA]</scope>
    <source>
        <strain evidence="3">c121</strain>
    </source>
</reference>
<organism evidence="2 3">
    <name type="scientific">Pseudidiomarina sediminum</name>
    <dbReference type="NCBI Taxonomy" id="431675"/>
    <lineage>
        <taxon>Bacteria</taxon>
        <taxon>Pseudomonadati</taxon>
        <taxon>Pseudomonadota</taxon>
        <taxon>Gammaproteobacteria</taxon>
        <taxon>Alteromonadales</taxon>
        <taxon>Idiomarinaceae</taxon>
        <taxon>Pseudidiomarina</taxon>
    </lineage>
</organism>
<feature type="signal peptide" evidence="1">
    <location>
        <begin position="1"/>
        <end position="18"/>
    </location>
</feature>
<accession>A0A432Z9W6</accession>
<evidence type="ECO:0008006" key="4">
    <source>
        <dbReference type="Google" id="ProtNLM"/>
    </source>
</evidence>
<sequence>MWRVSILVAAGLCGSVQAQQLPDPTAPANTRFVAGPSVVTTDLTLQAIQQRDGERVAFISGQRVRQGDPLPPYQIKAITMNQVIVYDTKNNSELTLSLFAQPQLTNDERVTATDSGRN</sequence>
<dbReference type="Proteomes" id="UP000287022">
    <property type="component" value="Unassembled WGS sequence"/>
</dbReference>
<dbReference type="RefSeq" id="WP_026861414.1">
    <property type="nucleotide sequence ID" value="NZ_JAHVIQ010000001.1"/>
</dbReference>
<dbReference type="STRING" id="1122124.GCA_000423165_00347"/>
<keyword evidence="1" id="KW-0732">Signal</keyword>
<evidence type="ECO:0000313" key="2">
    <source>
        <dbReference type="EMBL" id="RUO74747.1"/>
    </source>
</evidence>
<comment type="caution">
    <text evidence="2">The sequence shown here is derived from an EMBL/GenBank/DDBJ whole genome shotgun (WGS) entry which is preliminary data.</text>
</comment>
<dbReference type="AlphaFoldDB" id="A0A432Z9W6"/>
<proteinExistence type="predicted"/>
<feature type="chain" id="PRO_5019480195" description="MSHA biogenesis protein MshK" evidence="1">
    <location>
        <begin position="19"/>
        <end position="118"/>
    </location>
</feature>
<keyword evidence="3" id="KW-1185">Reference proteome</keyword>